<evidence type="ECO:0000313" key="5">
    <source>
        <dbReference type="Proteomes" id="UP000198983"/>
    </source>
</evidence>
<dbReference type="CDD" id="cd04301">
    <property type="entry name" value="NAT_SF"/>
    <property type="match status" value="1"/>
</dbReference>
<dbReference type="InterPro" id="IPR050832">
    <property type="entry name" value="Bact_Acetyltransf"/>
</dbReference>
<keyword evidence="4" id="KW-0687">Ribonucleoprotein</keyword>
<dbReference type="GO" id="GO:0016747">
    <property type="term" value="F:acyltransferase activity, transferring groups other than amino-acyl groups"/>
    <property type="evidence" value="ECO:0007669"/>
    <property type="project" value="InterPro"/>
</dbReference>
<gene>
    <name evidence="4" type="ORF">SAMN04489717_1972</name>
</gene>
<feature type="domain" description="N-acetyltransferase" evidence="3">
    <location>
        <begin position="5"/>
        <end position="154"/>
    </location>
</feature>
<keyword evidence="1" id="KW-0808">Transferase</keyword>
<dbReference type="InterPro" id="IPR016181">
    <property type="entry name" value="Acyl_CoA_acyltransferase"/>
</dbReference>
<protein>
    <submittedName>
        <fullName evidence="4">Ribosomal protein S18 acetylase RimI</fullName>
    </submittedName>
</protein>
<dbReference type="Proteomes" id="UP000198983">
    <property type="component" value="Chromosome I"/>
</dbReference>
<dbReference type="STRING" id="117157.SAMN04489717_1972"/>
<accession>A0A1H1QCV3</accession>
<dbReference type="PANTHER" id="PTHR43877">
    <property type="entry name" value="AMINOALKYLPHOSPHONATE N-ACETYLTRANSFERASE-RELATED-RELATED"/>
    <property type="match status" value="1"/>
</dbReference>
<keyword evidence="2" id="KW-0012">Acyltransferase</keyword>
<dbReference type="RefSeq" id="WP_092652563.1">
    <property type="nucleotide sequence ID" value="NZ_LT629732.1"/>
</dbReference>
<sequence>MCASFHVRDYRDADAASWLRCRLLSFFPTDYYDDVVTRRPSYGAPALRRVAAVGGEVVGLLDATISPPRSTIEVLAVHPDHQRRGVAGALLAGVVDELRPHGVRELDAWTREDTAANAWYRASGFTEQFSYLHVYKDSSDDGQGFTCPEGLTGPFIAFCQAPRELEASVRARFHRVYVCRQYVRAL</sequence>
<evidence type="ECO:0000256" key="2">
    <source>
        <dbReference type="ARBA" id="ARBA00023315"/>
    </source>
</evidence>
<dbReference type="AlphaFoldDB" id="A0A1H1QCV3"/>
<reference evidence="4 5" key="1">
    <citation type="submission" date="2016-10" db="EMBL/GenBank/DDBJ databases">
        <authorList>
            <person name="de Groot N.N."/>
        </authorList>
    </citation>
    <scope>NUCLEOTIDE SEQUENCE [LARGE SCALE GENOMIC DNA]</scope>
    <source>
        <strain evidence="4 5">DSM 22024</strain>
    </source>
</reference>
<proteinExistence type="predicted"/>
<dbReference type="EMBL" id="LT629732">
    <property type="protein sequence ID" value="SDS21276.1"/>
    <property type="molecule type" value="Genomic_DNA"/>
</dbReference>
<evidence type="ECO:0000313" key="4">
    <source>
        <dbReference type="EMBL" id="SDS21276.1"/>
    </source>
</evidence>
<keyword evidence="5" id="KW-1185">Reference proteome</keyword>
<dbReference type="PROSITE" id="PS51186">
    <property type="entry name" value="GNAT"/>
    <property type="match status" value="1"/>
</dbReference>
<dbReference type="OrthoDB" id="9775595at2"/>
<evidence type="ECO:0000256" key="1">
    <source>
        <dbReference type="ARBA" id="ARBA00022679"/>
    </source>
</evidence>
<dbReference type="SUPFAM" id="SSF55729">
    <property type="entry name" value="Acyl-CoA N-acyltransferases (Nat)"/>
    <property type="match status" value="1"/>
</dbReference>
<organism evidence="4 5">
    <name type="scientific">Actinopolymorpha singaporensis</name>
    <dbReference type="NCBI Taxonomy" id="117157"/>
    <lineage>
        <taxon>Bacteria</taxon>
        <taxon>Bacillati</taxon>
        <taxon>Actinomycetota</taxon>
        <taxon>Actinomycetes</taxon>
        <taxon>Propionibacteriales</taxon>
        <taxon>Actinopolymorphaceae</taxon>
        <taxon>Actinopolymorpha</taxon>
    </lineage>
</organism>
<name>A0A1H1QCV3_9ACTN</name>
<evidence type="ECO:0000259" key="3">
    <source>
        <dbReference type="PROSITE" id="PS51186"/>
    </source>
</evidence>
<dbReference type="Gene3D" id="3.40.630.30">
    <property type="match status" value="1"/>
</dbReference>
<dbReference type="GO" id="GO:0005840">
    <property type="term" value="C:ribosome"/>
    <property type="evidence" value="ECO:0007669"/>
    <property type="project" value="UniProtKB-KW"/>
</dbReference>
<keyword evidence="4" id="KW-0689">Ribosomal protein</keyword>
<dbReference type="Pfam" id="PF00583">
    <property type="entry name" value="Acetyltransf_1"/>
    <property type="match status" value="1"/>
</dbReference>
<dbReference type="InterPro" id="IPR000182">
    <property type="entry name" value="GNAT_dom"/>
</dbReference>